<dbReference type="InterPro" id="IPR050833">
    <property type="entry name" value="Poly_Biosynth_Transport"/>
</dbReference>
<feature type="transmembrane region" description="Helical" evidence="6">
    <location>
        <begin position="391"/>
        <end position="408"/>
    </location>
</feature>
<organism evidence="7 8">
    <name type="scientific">Zobellella endophytica</name>
    <dbReference type="NCBI Taxonomy" id="2116700"/>
    <lineage>
        <taxon>Bacteria</taxon>
        <taxon>Pseudomonadati</taxon>
        <taxon>Pseudomonadota</taxon>
        <taxon>Gammaproteobacteria</taxon>
        <taxon>Aeromonadales</taxon>
        <taxon>Aeromonadaceae</taxon>
        <taxon>Zobellella</taxon>
    </lineage>
</organism>
<feature type="transmembrane region" description="Helical" evidence="6">
    <location>
        <begin position="124"/>
        <end position="145"/>
    </location>
</feature>
<keyword evidence="2" id="KW-1003">Cell membrane</keyword>
<feature type="transmembrane region" description="Helical" evidence="6">
    <location>
        <begin position="184"/>
        <end position="202"/>
    </location>
</feature>
<reference evidence="7 8" key="1">
    <citation type="submission" date="2018-03" db="EMBL/GenBank/DDBJ databases">
        <title>The draft genome of Zobellella sp. 59N8.</title>
        <authorList>
            <person name="Liu L."/>
            <person name="Li L."/>
            <person name="Zhang X."/>
            <person name="Liang L."/>
            <person name="Wang T."/>
        </authorList>
    </citation>
    <scope>NUCLEOTIDE SEQUENCE [LARGE SCALE GENOMIC DNA]</scope>
    <source>
        <strain evidence="7 8">59N8</strain>
    </source>
</reference>
<keyword evidence="4 6" id="KW-1133">Transmembrane helix</keyword>
<dbReference type="InterPro" id="IPR002797">
    <property type="entry name" value="Polysacc_synth"/>
</dbReference>
<evidence type="ECO:0000313" key="7">
    <source>
        <dbReference type="EMBL" id="PSJ44886.1"/>
    </source>
</evidence>
<evidence type="ECO:0000313" key="8">
    <source>
        <dbReference type="Proteomes" id="UP000240243"/>
    </source>
</evidence>
<feature type="transmembrane region" description="Helical" evidence="6">
    <location>
        <begin position="21"/>
        <end position="42"/>
    </location>
</feature>
<feature type="transmembrane region" description="Helical" evidence="6">
    <location>
        <begin position="90"/>
        <end position="112"/>
    </location>
</feature>
<evidence type="ECO:0000256" key="6">
    <source>
        <dbReference type="SAM" id="Phobius"/>
    </source>
</evidence>
<feature type="transmembrane region" description="Helical" evidence="6">
    <location>
        <begin position="157"/>
        <end position="178"/>
    </location>
</feature>
<dbReference type="Proteomes" id="UP000240243">
    <property type="component" value="Unassembled WGS sequence"/>
</dbReference>
<evidence type="ECO:0000256" key="4">
    <source>
        <dbReference type="ARBA" id="ARBA00022989"/>
    </source>
</evidence>
<keyword evidence="3 6" id="KW-0812">Transmembrane</keyword>
<proteinExistence type="predicted"/>
<dbReference type="PANTHER" id="PTHR30250:SF11">
    <property type="entry name" value="O-ANTIGEN TRANSPORTER-RELATED"/>
    <property type="match status" value="1"/>
</dbReference>
<dbReference type="GO" id="GO:0005886">
    <property type="term" value="C:plasma membrane"/>
    <property type="evidence" value="ECO:0007669"/>
    <property type="project" value="UniProtKB-SubCell"/>
</dbReference>
<evidence type="ECO:0000256" key="2">
    <source>
        <dbReference type="ARBA" id="ARBA00022475"/>
    </source>
</evidence>
<dbReference type="EMBL" id="PXYG01000005">
    <property type="protein sequence ID" value="PSJ44886.1"/>
    <property type="molecule type" value="Genomic_DNA"/>
</dbReference>
<comment type="subcellular location">
    <subcellularLocation>
        <location evidence="1">Cell membrane</location>
        <topology evidence="1">Multi-pass membrane protein</topology>
    </subcellularLocation>
</comment>
<protein>
    <submittedName>
        <fullName evidence="7">Uncharacterized protein</fullName>
    </submittedName>
</protein>
<evidence type="ECO:0000256" key="5">
    <source>
        <dbReference type="ARBA" id="ARBA00023136"/>
    </source>
</evidence>
<dbReference type="AlphaFoldDB" id="A0A2P7R3V0"/>
<dbReference type="PANTHER" id="PTHR30250">
    <property type="entry name" value="PST FAMILY PREDICTED COLANIC ACID TRANSPORTER"/>
    <property type="match status" value="1"/>
</dbReference>
<feature type="transmembrane region" description="Helical" evidence="6">
    <location>
        <begin position="335"/>
        <end position="354"/>
    </location>
</feature>
<name>A0A2P7R3V0_9GAMM</name>
<dbReference type="CDD" id="cd13128">
    <property type="entry name" value="MATE_Wzx_like"/>
    <property type="match status" value="1"/>
</dbReference>
<feature type="transmembrane region" description="Helical" evidence="6">
    <location>
        <begin position="299"/>
        <end position="323"/>
    </location>
</feature>
<comment type="caution">
    <text evidence="7">The sequence shown here is derived from an EMBL/GenBank/DDBJ whole genome shotgun (WGS) entry which is preliminary data.</text>
</comment>
<sequence length="443" mass="49437">MELLVRGLGLKELFKNVLFVITRQIGSGLLQVITLILIARTYGPDGNGVYMIALLLPTTLVTLLSFGAAPANVYYLSGGRVNTLVAWRSILKIFVGGSVIGVVLGAMVIIFFSGKWFPEIPSLLLWISLPIFPVSLLLSFVFSFFQGLQQFDKFNYVLLLHPLLVLLTVVLVILSNLYEVKWLIVAYLVSSIITLLFAFYKLKPFLNNGNPFGFTDYDRTILSYGCKVHLSNILSFVNYKADIFLVNFYIGPVGVGIYLVAVQLSERLWLLSHAVGTVLLPRISQLYNDEDKRKAITPLVTRWVLMITFLSAVFLSIIAYPIISIVFGEVFVSAYYPFLFLLPGIVAGSASRVIANDIAARGRPELNFYSSCLVVFINVLGNFLLIPKYGISGAAIATTIAYIINFLLRLFTHHYLTKVPVLNNILINKNDIKLLKSWVLNKL</sequence>
<feature type="transmembrane region" description="Helical" evidence="6">
    <location>
        <begin position="243"/>
        <end position="262"/>
    </location>
</feature>
<evidence type="ECO:0000256" key="3">
    <source>
        <dbReference type="ARBA" id="ARBA00022692"/>
    </source>
</evidence>
<keyword evidence="5 6" id="KW-0472">Membrane</keyword>
<dbReference type="Pfam" id="PF01943">
    <property type="entry name" value="Polysacc_synt"/>
    <property type="match status" value="1"/>
</dbReference>
<gene>
    <name evidence="7" type="ORF">C7H85_13060</name>
</gene>
<feature type="transmembrane region" description="Helical" evidence="6">
    <location>
        <begin position="48"/>
        <end position="69"/>
    </location>
</feature>
<feature type="transmembrane region" description="Helical" evidence="6">
    <location>
        <begin position="366"/>
        <end position="385"/>
    </location>
</feature>
<evidence type="ECO:0000256" key="1">
    <source>
        <dbReference type="ARBA" id="ARBA00004651"/>
    </source>
</evidence>
<accession>A0A2P7R3V0</accession>
<keyword evidence="8" id="KW-1185">Reference proteome</keyword>